<accession>A0A1I1WGA6</accession>
<dbReference type="Proteomes" id="UP000199672">
    <property type="component" value="Unassembled WGS sequence"/>
</dbReference>
<dbReference type="RefSeq" id="WP_091498042.1">
    <property type="nucleotide sequence ID" value="NZ_FOMH01000015.1"/>
</dbReference>
<evidence type="ECO:0000313" key="1">
    <source>
        <dbReference type="EMBL" id="SFD94214.1"/>
    </source>
</evidence>
<organism evidence="1 2">
    <name type="scientific">Flavobacterium phragmitis</name>
    <dbReference type="NCBI Taxonomy" id="739143"/>
    <lineage>
        <taxon>Bacteria</taxon>
        <taxon>Pseudomonadati</taxon>
        <taxon>Bacteroidota</taxon>
        <taxon>Flavobacteriia</taxon>
        <taxon>Flavobacteriales</taxon>
        <taxon>Flavobacteriaceae</taxon>
        <taxon>Flavobacterium</taxon>
    </lineage>
</organism>
<name>A0A1I1WGA6_9FLAO</name>
<keyword evidence="2" id="KW-1185">Reference proteome</keyword>
<dbReference type="OrthoDB" id="1205007at2"/>
<reference evidence="2" key="1">
    <citation type="submission" date="2016-10" db="EMBL/GenBank/DDBJ databases">
        <authorList>
            <person name="Varghese N."/>
            <person name="Submissions S."/>
        </authorList>
    </citation>
    <scope>NUCLEOTIDE SEQUENCE [LARGE SCALE GENOMIC DNA]</scope>
    <source>
        <strain evidence="2">CGMCC 1.10370</strain>
    </source>
</reference>
<evidence type="ECO:0000313" key="2">
    <source>
        <dbReference type="Proteomes" id="UP000199672"/>
    </source>
</evidence>
<protein>
    <submittedName>
        <fullName evidence="1">Uncharacterized protein</fullName>
    </submittedName>
</protein>
<proteinExistence type="predicted"/>
<gene>
    <name evidence="1" type="ORF">SAMN05216297_11552</name>
</gene>
<dbReference type="STRING" id="739143.SAMN05216297_11552"/>
<dbReference type="EMBL" id="FOMH01000015">
    <property type="protein sequence ID" value="SFD94214.1"/>
    <property type="molecule type" value="Genomic_DNA"/>
</dbReference>
<sequence>MPTNPIPAVPIPTARYYPRLSEIITVDDLPEFLSFVEDGLNSIFEKIHYKNLQYSKGYRGDSAFYSLDIVSSERLALPLPFGLGLVLNPDFDGNSSISSFPITLEYQWEILAFLKTFRSSSFSFSMEDFYSVGLQVFRISEEQVIAHMMNIFVEAEEERTKYEQLLFDINRLQNTSLEFPTGVEQSISAVINLINNSTVITKSIPALLFATYIVQNDLAATKSKLQEFYNIVVPDGIEAHIKRIITPKAKATLALSAGIEFPRNILKPVQPNGSDYGNGTEKSMFTFAQAQLYADTEEGIGYQLELGGTLKPDYAMIGNTGLLLQLDTLKVDLSKKTNIPEADADGRPNDFVGVYARAVSVTLPSKWFNEIPETPGSTTPTLKLGASDLLVGSGGLSGNIYLETVPSKNGAFSYFSDKFNFNYPITMFEKDENGVANKKEITDYDSLLVFLQELNSKNLPYAFDYPLSLTTLSGIVSTTVDPSTTYIFTEAKDYQAFLAELYDNTLWRTIGEKDKGFKVGFNKFDISFKQNKVIGSNIKGKLEIDKFKIKKEDGTKVPFTASVEGHLQDNGDFNLTASFSKENEPQANLFDLVKFDFHSVELGKQDDDYYLGTSCKVSFDDESLIGKLFKGQNFEIEKLRVYSDGNIEIEGGSIPIPISLSINLGPVQMGVTNINFGSTQINGRKYNFWGFDGAISVNPLGVDARGEGIKFYYSTDQNAENGLEKDTFLRIQTIEVDLIIPGTATEASAMAIIHGMISLPEPGKSQEFIGEVGLKLPKAKISGSVGMRFMPKYPAFLLDASIELPVPIPLGFLAINAFRGLLGFRYVATKEAAGLKKDNSWYEFYKYPKPGINIRKFSGPPDSMKYNAPFSIGAGATFGTVADGGHVLSLRAMLLLSLPTLFYIEAGLNIIAGRLGLIEDDPSNPPFFAMVAFGDDSLELAAGADFSIPKDSGQIFKLHALLEAGFFFKNQKPWYVNLGSKKDPIEARILTLFTAKAFIMLSAQGIEAGARLDFKLQQSFGPAKVKLWAYLELGGKISFKRPQMGGYITAGGGIQIKLWIINVEIVLDTIFSVESFKPFLIYAKLELSVRVKIGFVRVRKNFKVELQWDINRIVDRTPYSPLPKGTFGDGEDDRTLENVKGVHMLTNEAFALNYFKSEGEKDYDRNVFDSNGMPRATLITEIIPLDTYIDIKTAKGLLPDNSLSKIIGGYTGDAKNYTDMMPPVEKIAGRSLRQVKHKYGIKDIKLKSWNGFNWEDYHPFEAVVKDTERTPALQNLPWAQWQKAIDQYDSIRVLATDPFSFLSKGEPGWQVPEQFGITPSKLFCKSLEIKKEHTDFLNKKIGRRYYVPTQYEADKISGLFFKLIGEAPEIVENNKTEGGDFMSITGEVNPHKYSKSLAFKNYNELEVIFPQSAIEPEFQLTTQAKEVKIKAFTSVLKNDTDKFTVYEAVAIGKTATGTFSTELVYTKAELLQSITLYSEETEPSLKTKIDKIVITPVAANAARIKETRDKIAALFDDTYTSANGDFIMSGPRDIDEYDLLMAELNELKANAGNDNIQTETPDQLTFTHYYGYKGKNLYDFDQVIKYNDTYLISFHPQAETTVLLQVDLNGNILRERLLNGVVTSMQVVNGNLLLTQALKANQCKGIGKAIVDLDLIVGCESPIDAMAIIELDDELNLNSGNQYLNSYSLGFNKVFSVAGNELLWINALENETQINWVDGTDRSLVKRIKVNGSAVKVLKHNNTEFSLITKDKKVIRFNLNLSTKAIAVMDTKVLSDVAITEIIDAVIANGKILITVKFSDGKFGLAQIDGNTLNIVKLDTVLDSAIYLSNSTLADNSTIAYNKDYLFVFSETLGLSRLIKRGNSIENASIIHIQNEPSQNEIAMLSSKPNEKGVYFSLFNNQFDNCSLYAAENVTLTSSVSALTSETTTVTTLSLNAKVNYNRTTKNSKLITVNDTICSNGYSEEDPELDYTTSIQSVEWLSKESYFHNTTIPSETAVNENREAMTAAIQNTVQPIWRPNTTYCLNFSLTDTVDDKNVNTFNYFYGFKTLGPVGHFPVPDPVTPEGQQPPMKNELTELSKSPLTSLRQYLDYNRSYPNADGSLLQSKPVFYGHEDCKISMFFTSPYVYHMFKGWPKYGDNRLEINGSLNLIIKDPLNDMLIPYPLPEETEEIEINYPRAKEVDTKWESDNDPRIPLGIQVVNNFINSHPEMGCGILLGDPLKPKSYKYEVNLTDLKPSKLYTILANNYYDVNQNKKVDPGENVLVHQYGFQTSRYKNFEEQIQSYTTDQDANTKALFDVKVNATPEQIDALHDVIIGNSNILSDSMTLKYQHAFDRAIEGILKLSPLDPAQSTEVNKIIDSNTNKVIALLVRNPEPFNIPKIPIKEIQDTISVVTVTLDENQKKVYTKKEGYKVLHSKDYAQALIMHDDLFISEPSLEILFDYRMWNNEVIAVNETRTLTSSLNKQDITVQLQPELENTNL</sequence>